<dbReference type="AlphaFoldDB" id="A0AAN6ZX73"/>
<keyword evidence="2" id="KW-1185">Reference proteome</keyword>
<dbReference type="SUPFAM" id="SSF54593">
    <property type="entry name" value="Glyoxalase/Bleomycin resistance protein/Dihydroxybiphenyl dioxygenase"/>
    <property type="match status" value="1"/>
</dbReference>
<organism evidence="1 2">
    <name type="scientific">Chaetomidium leptoderma</name>
    <dbReference type="NCBI Taxonomy" id="669021"/>
    <lineage>
        <taxon>Eukaryota</taxon>
        <taxon>Fungi</taxon>
        <taxon>Dikarya</taxon>
        <taxon>Ascomycota</taxon>
        <taxon>Pezizomycotina</taxon>
        <taxon>Sordariomycetes</taxon>
        <taxon>Sordariomycetidae</taxon>
        <taxon>Sordariales</taxon>
        <taxon>Chaetomiaceae</taxon>
        <taxon>Chaetomidium</taxon>
    </lineage>
</organism>
<evidence type="ECO:0000313" key="2">
    <source>
        <dbReference type="Proteomes" id="UP001302745"/>
    </source>
</evidence>
<keyword evidence="1" id="KW-0223">Dioxygenase</keyword>
<reference evidence="1" key="2">
    <citation type="submission" date="2023-05" db="EMBL/GenBank/DDBJ databases">
        <authorList>
            <consortium name="Lawrence Berkeley National Laboratory"/>
            <person name="Steindorff A."/>
            <person name="Hensen N."/>
            <person name="Bonometti L."/>
            <person name="Westerberg I."/>
            <person name="Brannstrom I.O."/>
            <person name="Guillou S."/>
            <person name="Cros-Aarteil S."/>
            <person name="Calhoun S."/>
            <person name="Haridas S."/>
            <person name="Kuo A."/>
            <person name="Mondo S."/>
            <person name="Pangilinan J."/>
            <person name="Riley R."/>
            <person name="Labutti K."/>
            <person name="Andreopoulos B."/>
            <person name="Lipzen A."/>
            <person name="Chen C."/>
            <person name="Yanf M."/>
            <person name="Daum C."/>
            <person name="Ng V."/>
            <person name="Clum A."/>
            <person name="Ohm R."/>
            <person name="Martin F."/>
            <person name="Silar P."/>
            <person name="Natvig D."/>
            <person name="Lalanne C."/>
            <person name="Gautier V."/>
            <person name="Ament-Velasquez S.L."/>
            <person name="Kruys A."/>
            <person name="Hutchinson M.I."/>
            <person name="Powell A.J."/>
            <person name="Barry K."/>
            <person name="Miller A.N."/>
            <person name="Grigoriev I.V."/>
            <person name="Debuchy R."/>
            <person name="Gladieux P."/>
            <person name="Thoren M.H."/>
            <person name="Johannesson H."/>
        </authorList>
    </citation>
    <scope>NUCLEOTIDE SEQUENCE</scope>
    <source>
        <strain evidence="1">CBS 538.74</strain>
    </source>
</reference>
<dbReference type="PANTHER" id="PTHR35006:SF2">
    <property type="entry name" value="GLYOXALASE FAMILY PROTEIN (AFU_ORTHOLOGUE AFUA_5G14830)"/>
    <property type="match status" value="1"/>
</dbReference>
<accession>A0AAN6ZX73</accession>
<dbReference type="EMBL" id="MU856940">
    <property type="protein sequence ID" value="KAK4153459.1"/>
    <property type="molecule type" value="Genomic_DNA"/>
</dbReference>
<evidence type="ECO:0000313" key="1">
    <source>
        <dbReference type="EMBL" id="KAK4153459.1"/>
    </source>
</evidence>
<reference evidence="1" key="1">
    <citation type="journal article" date="2023" name="Mol. Phylogenet. Evol.">
        <title>Genome-scale phylogeny and comparative genomics of the fungal order Sordariales.</title>
        <authorList>
            <person name="Hensen N."/>
            <person name="Bonometti L."/>
            <person name="Westerberg I."/>
            <person name="Brannstrom I.O."/>
            <person name="Guillou S."/>
            <person name="Cros-Aarteil S."/>
            <person name="Calhoun S."/>
            <person name="Haridas S."/>
            <person name="Kuo A."/>
            <person name="Mondo S."/>
            <person name="Pangilinan J."/>
            <person name="Riley R."/>
            <person name="LaButti K."/>
            <person name="Andreopoulos B."/>
            <person name="Lipzen A."/>
            <person name="Chen C."/>
            <person name="Yan M."/>
            <person name="Daum C."/>
            <person name="Ng V."/>
            <person name="Clum A."/>
            <person name="Steindorff A."/>
            <person name="Ohm R.A."/>
            <person name="Martin F."/>
            <person name="Silar P."/>
            <person name="Natvig D.O."/>
            <person name="Lalanne C."/>
            <person name="Gautier V."/>
            <person name="Ament-Velasquez S.L."/>
            <person name="Kruys A."/>
            <person name="Hutchinson M.I."/>
            <person name="Powell A.J."/>
            <person name="Barry K."/>
            <person name="Miller A.N."/>
            <person name="Grigoriev I.V."/>
            <person name="Debuchy R."/>
            <person name="Gladieux P."/>
            <person name="Hiltunen Thoren M."/>
            <person name="Johannesson H."/>
        </authorList>
    </citation>
    <scope>NUCLEOTIDE SEQUENCE</scope>
    <source>
        <strain evidence="1">CBS 538.74</strain>
    </source>
</reference>
<name>A0AAN6ZX73_9PEZI</name>
<dbReference type="InterPro" id="IPR029068">
    <property type="entry name" value="Glyas_Bleomycin-R_OHBP_Dase"/>
</dbReference>
<sequence>MTIAHTGIKTPAAVHPAVVAWYEAALAPLGYTKAVSILDNKVVGFADATGAVDWWVGSAAAAPPGVAVPVDDGAAAVTPTHTAFLAKDRATVEAFHKAGVAAGGKCNGPPGVRARYSPTYFAAFVRDPVGNNMEAVCMTAEE</sequence>
<comment type="caution">
    <text evidence="1">The sequence shown here is derived from an EMBL/GenBank/DDBJ whole genome shotgun (WGS) entry which is preliminary data.</text>
</comment>
<dbReference type="GO" id="GO:0051213">
    <property type="term" value="F:dioxygenase activity"/>
    <property type="evidence" value="ECO:0007669"/>
    <property type="project" value="UniProtKB-KW"/>
</dbReference>
<dbReference type="PANTHER" id="PTHR35006">
    <property type="entry name" value="GLYOXALASE FAMILY PROTEIN (AFU_ORTHOLOGUE AFUA_5G14830)"/>
    <property type="match status" value="1"/>
</dbReference>
<dbReference type="Proteomes" id="UP001302745">
    <property type="component" value="Unassembled WGS sequence"/>
</dbReference>
<proteinExistence type="predicted"/>
<dbReference type="Gene3D" id="3.10.180.10">
    <property type="entry name" value="2,3-Dihydroxybiphenyl 1,2-Dioxygenase, domain 1"/>
    <property type="match status" value="1"/>
</dbReference>
<keyword evidence="1" id="KW-0560">Oxidoreductase</keyword>
<gene>
    <name evidence="1" type="ORF">C8A00DRAFT_33821</name>
</gene>
<protein>
    <submittedName>
        <fullName evidence="1">Glyoxalase/bleomycin resistance protein/ dioxygenase</fullName>
    </submittedName>
</protein>
<dbReference type="CDD" id="cd07262">
    <property type="entry name" value="VOC_like"/>
    <property type="match status" value="1"/>
</dbReference>